<sequence length="266" mass="30677">MIVIMEVDKIEVTQKLLTELNNARDSFPHMEMNRDLTLEDQITIAGDYSFEILMNNEKVGFVTLFESVIVGYFQFDILIFEEYRGKGIFKTAYNLLENWSINKTDFEGLEAVVFKSNVKNLAAMKSVLLKNGFSEEDQNDRLVYSKTLTPSEIFNKFYIIEGEKIMPSLNQLKHTIAAGNDSQDNRLILLSNGDFKLVPYNNANDAVIFENLDYVTRWETLDSGNDWVGPDAAKDEKWMNQILEWANEAWDIHQKTGKKKILNPYA</sequence>
<name>A0A0A3IXQ9_9BACL</name>
<dbReference type="GO" id="GO:0016747">
    <property type="term" value="F:acyltransferase activity, transferring groups other than amino-acyl groups"/>
    <property type="evidence" value="ECO:0007669"/>
    <property type="project" value="InterPro"/>
</dbReference>
<evidence type="ECO:0000313" key="2">
    <source>
        <dbReference type="EMBL" id="KGR89564.1"/>
    </source>
</evidence>
<dbReference type="Gene3D" id="3.40.630.30">
    <property type="match status" value="1"/>
</dbReference>
<dbReference type="InterPro" id="IPR000182">
    <property type="entry name" value="GNAT_dom"/>
</dbReference>
<reference evidence="2 3" key="1">
    <citation type="submission" date="2014-02" db="EMBL/GenBank/DDBJ databases">
        <title>Draft genome sequence of Lysinibacillus massiliensis CCUG 49529.</title>
        <authorList>
            <person name="Zhang F."/>
            <person name="Wang G."/>
            <person name="Zhang L."/>
        </authorList>
    </citation>
    <scope>NUCLEOTIDE SEQUENCE [LARGE SCALE GENOMIC DNA]</scope>
    <source>
        <strain evidence="2 3">CCUG 49529</strain>
    </source>
</reference>
<proteinExistence type="predicted"/>
<dbReference type="PROSITE" id="PS51186">
    <property type="entry name" value="GNAT"/>
    <property type="match status" value="1"/>
</dbReference>
<dbReference type="EMBL" id="JPVQ01000041">
    <property type="protein sequence ID" value="KGR89564.1"/>
    <property type="molecule type" value="Genomic_DNA"/>
</dbReference>
<dbReference type="OrthoDB" id="65897at2"/>
<evidence type="ECO:0000313" key="3">
    <source>
        <dbReference type="Proteomes" id="UP000030595"/>
    </source>
</evidence>
<dbReference type="AlphaFoldDB" id="A0A0A3IXQ9"/>
<organism evidence="2 3">
    <name type="scientific">Ureibacillus massiliensis 4400831 = CIP 108448 = CCUG 49529</name>
    <dbReference type="NCBI Taxonomy" id="1211035"/>
    <lineage>
        <taxon>Bacteria</taxon>
        <taxon>Bacillati</taxon>
        <taxon>Bacillota</taxon>
        <taxon>Bacilli</taxon>
        <taxon>Bacillales</taxon>
        <taxon>Caryophanaceae</taxon>
        <taxon>Ureibacillus</taxon>
    </lineage>
</organism>
<dbReference type="RefSeq" id="WP_036178886.1">
    <property type="nucleotide sequence ID" value="NZ_AVCZ01000041.1"/>
</dbReference>
<evidence type="ECO:0000259" key="1">
    <source>
        <dbReference type="PROSITE" id="PS51186"/>
    </source>
</evidence>
<dbReference type="Proteomes" id="UP000030595">
    <property type="component" value="Unassembled WGS sequence"/>
</dbReference>
<protein>
    <recommendedName>
        <fullName evidence="1">N-acetyltransferase domain-containing protein</fullName>
    </recommendedName>
</protein>
<accession>A0A0A3IXQ9</accession>
<keyword evidence="3" id="KW-1185">Reference proteome</keyword>
<dbReference type="SUPFAM" id="SSF55729">
    <property type="entry name" value="Acyl-CoA N-acyltransferases (Nat)"/>
    <property type="match status" value="1"/>
</dbReference>
<dbReference type="eggNOG" id="ENOG502ZFYY">
    <property type="taxonomic scope" value="Bacteria"/>
</dbReference>
<feature type="domain" description="N-acetyltransferase" evidence="1">
    <location>
        <begin position="5"/>
        <end position="149"/>
    </location>
</feature>
<gene>
    <name evidence="2" type="ORF">CD30_16315</name>
</gene>
<dbReference type="InterPro" id="IPR016181">
    <property type="entry name" value="Acyl_CoA_acyltransferase"/>
</dbReference>
<comment type="caution">
    <text evidence="2">The sequence shown here is derived from an EMBL/GenBank/DDBJ whole genome shotgun (WGS) entry which is preliminary data.</text>
</comment>